<comment type="caution">
    <text evidence="1">The sequence shown here is derived from an EMBL/GenBank/DDBJ whole genome shotgun (WGS) entry which is preliminary data.</text>
</comment>
<gene>
    <name evidence="1" type="ORF">RHMOL_Rhmol02G0063900</name>
</gene>
<accession>A0ACC0PNL5</accession>
<reference evidence="1" key="1">
    <citation type="submission" date="2022-02" db="EMBL/GenBank/DDBJ databases">
        <title>Plant Genome Project.</title>
        <authorList>
            <person name="Zhang R.-G."/>
        </authorList>
    </citation>
    <scope>NUCLEOTIDE SEQUENCE</scope>
    <source>
        <strain evidence="1">AT1</strain>
    </source>
</reference>
<evidence type="ECO:0000313" key="2">
    <source>
        <dbReference type="Proteomes" id="UP001062846"/>
    </source>
</evidence>
<keyword evidence="2" id="KW-1185">Reference proteome</keyword>
<dbReference type="Proteomes" id="UP001062846">
    <property type="component" value="Chromosome 2"/>
</dbReference>
<protein>
    <submittedName>
        <fullName evidence="1">Uncharacterized protein</fullName>
    </submittedName>
</protein>
<dbReference type="EMBL" id="CM046389">
    <property type="protein sequence ID" value="KAI8566719.1"/>
    <property type="molecule type" value="Genomic_DNA"/>
</dbReference>
<organism evidence="1 2">
    <name type="scientific">Rhododendron molle</name>
    <name type="common">Chinese azalea</name>
    <name type="synonym">Azalea mollis</name>
    <dbReference type="NCBI Taxonomy" id="49168"/>
    <lineage>
        <taxon>Eukaryota</taxon>
        <taxon>Viridiplantae</taxon>
        <taxon>Streptophyta</taxon>
        <taxon>Embryophyta</taxon>
        <taxon>Tracheophyta</taxon>
        <taxon>Spermatophyta</taxon>
        <taxon>Magnoliopsida</taxon>
        <taxon>eudicotyledons</taxon>
        <taxon>Gunneridae</taxon>
        <taxon>Pentapetalae</taxon>
        <taxon>asterids</taxon>
        <taxon>Ericales</taxon>
        <taxon>Ericaceae</taxon>
        <taxon>Ericoideae</taxon>
        <taxon>Rhodoreae</taxon>
        <taxon>Rhododendron</taxon>
    </lineage>
</organism>
<evidence type="ECO:0000313" key="1">
    <source>
        <dbReference type="EMBL" id="KAI8566719.1"/>
    </source>
</evidence>
<name>A0ACC0PNL5_RHOML</name>
<sequence>MQRLLIGYPIESVSVVQLSVKSKFPFDSIWPKDRDYYQLNLKLIRDRDKNCVNGVLEMEGEASCGSSSNMGERDLVLTNESVRGIDVGNELVRVKEGRFDVKGKGIENQRPNSRLGRQQKICADYAKVSPVSSMDPYSGDAESHSSTNHTGNKAIECSLLPVDSGADADHFNDDDETPSITNFGEKASQGIEFCEPLYEQNAIKSNVQIQLDDKGNEQNTIRILEQALEEENAAHAALFLEIEKDRNAAASAAHEASVYKRRRHPWKWRLSSTRE</sequence>
<proteinExistence type="predicted"/>